<proteinExistence type="predicted"/>
<accession>A0A4Y7K365</accession>
<dbReference type="Gramene" id="RZC67367">
    <property type="protein sequence ID" value="RZC67367"/>
    <property type="gene ID" value="C5167_011061"/>
</dbReference>
<keyword evidence="2" id="KW-1185">Reference proteome</keyword>
<sequence length="77" mass="8561">MEAKYGKLSPSISLVYDATHGYITEDILIQGDKIRLWEDKRCLKGLLCSLCPRLYHLSSNKNCSLSAAHNVGDEGYG</sequence>
<evidence type="ECO:0000313" key="1">
    <source>
        <dbReference type="EMBL" id="RZC67367.1"/>
    </source>
</evidence>
<reference evidence="1 2" key="1">
    <citation type="journal article" date="2018" name="Science">
        <title>The opium poppy genome and morphinan production.</title>
        <authorList>
            <person name="Guo L."/>
            <person name="Winzer T."/>
            <person name="Yang X."/>
            <person name="Li Y."/>
            <person name="Ning Z."/>
            <person name="He Z."/>
            <person name="Teodor R."/>
            <person name="Lu Y."/>
            <person name="Bowser T.A."/>
            <person name="Graham I.A."/>
            <person name="Ye K."/>
        </authorList>
    </citation>
    <scope>NUCLEOTIDE SEQUENCE [LARGE SCALE GENOMIC DNA]</scope>
    <source>
        <strain evidence="2">cv. HN1</strain>
        <tissue evidence="1">Leaves</tissue>
    </source>
</reference>
<dbReference type="Proteomes" id="UP000316621">
    <property type="component" value="Chromosome 6"/>
</dbReference>
<name>A0A4Y7K365_PAPSO</name>
<organism evidence="1 2">
    <name type="scientific">Papaver somniferum</name>
    <name type="common">Opium poppy</name>
    <dbReference type="NCBI Taxonomy" id="3469"/>
    <lineage>
        <taxon>Eukaryota</taxon>
        <taxon>Viridiplantae</taxon>
        <taxon>Streptophyta</taxon>
        <taxon>Embryophyta</taxon>
        <taxon>Tracheophyta</taxon>
        <taxon>Spermatophyta</taxon>
        <taxon>Magnoliopsida</taxon>
        <taxon>Ranunculales</taxon>
        <taxon>Papaveraceae</taxon>
        <taxon>Papaveroideae</taxon>
        <taxon>Papaver</taxon>
    </lineage>
</organism>
<dbReference type="EMBL" id="CM010720">
    <property type="protein sequence ID" value="RZC67367.1"/>
    <property type="molecule type" value="Genomic_DNA"/>
</dbReference>
<protein>
    <submittedName>
        <fullName evidence="1">Uncharacterized protein</fullName>
    </submittedName>
</protein>
<evidence type="ECO:0000313" key="2">
    <source>
        <dbReference type="Proteomes" id="UP000316621"/>
    </source>
</evidence>
<dbReference type="AlphaFoldDB" id="A0A4Y7K365"/>
<gene>
    <name evidence="1" type="ORF">C5167_011061</name>
</gene>